<proteinExistence type="predicted"/>
<dbReference type="AlphaFoldDB" id="G3BCC2"/>
<evidence type="ECO:0000313" key="1">
    <source>
        <dbReference type="EMBL" id="EGV60800.1"/>
    </source>
</evidence>
<keyword evidence="2" id="KW-1185">Reference proteome</keyword>
<dbReference type="HOGENOM" id="CLU_2922413_0_0_1"/>
<protein>
    <submittedName>
        <fullName evidence="1">Uncharacterized protein</fullName>
    </submittedName>
</protein>
<name>G3BCC2_CANTC</name>
<organism evidence="2">
    <name type="scientific">Candida tenuis (strain ATCC 10573 / BCRC 21748 / CBS 615 / JCM 9827 / NBRC 10315 / NRRL Y-1498 / VKM Y-70)</name>
    <name type="common">Yeast</name>
    <name type="synonym">Yamadazyma tenuis</name>
    <dbReference type="NCBI Taxonomy" id="590646"/>
    <lineage>
        <taxon>Eukaryota</taxon>
        <taxon>Fungi</taxon>
        <taxon>Dikarya</taxon>
        <taxon>Ascomycota</taxon>
        <taxon>Saccharomycotina</taxon>
        <taxon>Pichiomycetes</taxon>
        <taxon>Debaryomycetaceae</taxon>
        <taxon>Yamadazyma</taxon>
    </lineage>
</organism>
<sequence>MAMRVVHAAAVSEFPSSSLEAYSEPVPNSPSVEPVAIKQSGGAYERIARGISGSNVRGRPF</sequence>
<reference evidence="1 2" key="1">
    <citation type="journal article" date="2011" name="Proc. Natl. Acad. Sci. U.S.A.">
        <title>Comparative genomics of xylose-fermenting fungi for enhanced biofuel production.</title>
        <authorList>
            <person name="Wohlbach D.J."/>
            <person name="Kuo A."/>
            <person name="Sato T.K."/>
            <person name="Potts K.M."/>
            <person name="Salamov A.A."/>
            <person name="LaButti K.M."/>
            <person name="Sun H."/>
            <person name="Clum A."/>
            <person name="Pangilinan J.L."/>
            <person name="Lindquist E.A."/>
            <person name="Lucas S."/>
            <person name="Lapidus A."/>
            <person name="Jin M."/>
            <person name="Gunawan C."/>
            <person name="Balan V."/>
            <person name="Dale B.E."/>
            <person name="Jeffries T.W."/>
            <person name="Zinkel R."/>
            <person name="Barry K.W."/>
            <person name="Grigoriev I.V."/>
            <person name="Gasch A.P."/>
        </authorList>
    </citation>
    <scope>NUCLEOTIDE SEQUENCE [LARGE SCALE GENOMIC DNA]</scope>
    <source>
        <strain evidence="2">ATCC 10573 / BCRC 21748 / CBS 615 / JCM 9827 / NBRC 10315 / NRRL Y-1498 / VKM Y-70</strain>
    </source>
</reference>
<gene>
    <name evidence="1" type="ORF">CANTEDRAFT_116869</name>
</gene>
<dbReference type="Proteomes" id="UP000000707">
    <property type="component" value="Unassembled WGS sequence"/>
</dbReference>
<dbReference type="EMBL" id="GL996528">
    <property type="protein sequence ID" value="EGV60800.1"/>
    <property type="molecule type" value="Genomic_DNA"/>
</dbReference>
<evidence type="ECO:0000313" key="2">
    <source>
        <dbReference type="Proteomes" id="UP000000707"/>
    </source>
</evidence>
<accession>G3BCC2</accession>